<name>A0A210R4V5_MIZYE</name>
<dbReference type="AlphaFoldDB" id="A0A210R4V5"/>
<gene>
    <name evidence="1" type="ORF">KP79_PYT20976</name>
</gene>
<organism evidence="1 2">
    <name type="scientific">Mizuhopecten yessoensis</name>
    <name type="common">Japanese scallop</name>
    <name type="synonym">Patinopecten yessoensis</name>
    <dbReference type="NCBI Taxonomy" id="6573"/>
    <lineage>
        <taxon>Eukaryota</taxon>
        <taxon>Metazoa</taxon>
        <taxon>Spiralia</taxon>
        <taxon>Lophotrochozoa</taxon>
        <taxon>Mollusca</taxon>
        <taxon>Bivalvia</taxon>
        <taxon>Autobranchia</taxon>
        <taxon>Pteriomorphia</taxon>
        <taxon>Pectinida</taxon>
        <taxon>Pectinoidea</taxon>
        <taxon>Pectinidae</taxon>
        <taxon>Mizuhopecten</taxon>
    </lineage>
</organism>
<comment type="caution">
    <text evidence="1">The sequence shown here is derived from an EMBL/GenBank/DDBJ whole genome shotgun (WGS) entry which is preliminary data.</text>
</comment>
<evidence type="ECO:0000313" key="1">
    <source>
        <dbReference type="EMBL" id="OWF56049.1"/>
    </source>
</evidence>
<protein>
    <submittedName>
        <fullName evidence="1">Uncharacterized protein</fullName>
    </submittedName>
</protein>
<dbReference type="EMBL" id="NEDP02000370">
    <property type="protein sequence ID" value="OWF56049.1"/>
    <property type="molecule type" value="Genomic_DNA"/>
</dbReference>
<dbReference type="OrthoDB" id="29098at2759"/>
<dbReference type="Proteomes" id="UP000242188">
    <property type="component" value="Unassembled WGS sequence"/>
</dbReference>
<accession>A0A210R4V5</accession>
<reference evidence="1 2" key="1">
    <citation type="journal article" date="2017" name="Nat. Ecol. Evol.">
        <title>Scallop genome provides insights into evolution of bilaterian karyotype and development.</title>
        <authorList>
            <person name="Wang S."/>
            <person name="Zhang J."/>
            <person name="Jiao W."/>
            <person name="Li J."/>
            <person name="Xun X."/>
            <person name="Sun Y."/>
            <person name="Guo X."/>
            <person name="Huan P."/>
            <person name="Dong B."/>
            <person name="Zhang L."/>
            <person name="Hu X."/>
            <person name="Sun X."/>
            <person name="Wang J."/>
            <person name="Zhao C."/>
            <person name="Wang Y."/>
            <person name="Wang D."/>
            <person name="Huang X."/>
            <person name="Wang R."/>
            <person name="Lv J."/>
            <person name="Li Y."/>
            <person name="Zhang Z."/>
            <person name="Liu B."/>
            <person name="Lu W."/>
            <person name="Hui Y."/>
            <person name="Liang J."/>
            <person name="Zhou Z."/>
            <person name="Hou R."/>
            <person name="Li X."/>
            <person name="Liu Y."/>
            <person name="Li H."/>
            <person name="Ning X."/>
            <person name="Lin Y."/>
            <person name="Zhao L."/>
            <person name="Xing Q."/>
            <person name="Dou J."/>
            <person name="Li Y."/>
            <person name="Mao J."/>
            <person name="Guo H."/>
            <person name="Dou H."/>
            <person name="Li T."/>
            <person name="Mu C."/>
            <person name="Jiang W."/>
            <person name="Fu Q."/>
            <person name="Fu X."/>
            <person name="Miao Y."/>
            <person name="Liu J."/>
            <person name="Yu Q."/>
            <person name="Li R."/>
            <person name="Liao H."/>
            <person name="Li X."/>
            <person name="Kong Y."/>
            <person name="Jiang Z."/>
            <person name="Chourrout D."/>
            <person name="Li R."/>
            <person name="Bao Z."/>
        </authorList>
    </citation>
    <scope>NUCLEOTIDE SEQUENCE [LARGE SCALE GENOMIC DNA]</scope>
    <source>
        <strain evidence="1 2">PY_sf001</strain>
    </source>
</reference>
<dbReference type="Pfam" id="PF08892">
    <property type="entry name" value="YqcI_YcgG"/>
    <property type="match status" value="1"/>
</dbReference>
<sequence length="323" mass="37158">MNETVNIVTVVICMRVACAGLFLYSFVTIHLTLSALLTLLLFLASIYIPRVVKAVIESRKQQKEFTTKQILAELYPLVKPEVLEQDVANSVAAFVTYDAEIVKSLDNFNVIKQNTECIFAKKSRLWGSKEWSGELSLEENIHRLSPMILKFSMMCRQHRLDGFVIEVPRDPYAKDIECFADTLRRVLQVLSDLDPKGSKCMDAMETRGQRGWVFQFNDITYFITTFAPFYPDANARFAFGGNNGFILLQPELSFALHNLPPDTPFTNWDRPKTVRDRIRVAFRDAGREYEIPSSLFRPLAWDMVRPLQNGGPVVRWWQNTKED</sequence>
<dbReference type="InterPro" id="IPR014988">
    <property type="entry name" value="Uncharacterised_YqcI/YcgG"/>
</dbReference>
<evidence type="ECO:0000313" key="2">
    <source>
        <dbReference type="Proteomes" id="UP000242188"/>
    </source>
</evidence>
<proteinExistence type="predicted"/>
<keyword evidence="2" id="KW-1185">Reference proteome</keyword>